<evidence type="ECO:0000256" key="1">
    <source>
        <dbReference type="ARBA" id="ARBA00004651"/>
    </source>
</evidence>
<evidence type="ECO:0000256" key="5">
    <source>
        <dbReference type="ARBA" id="ARBA00023136"/>
    </source>
</evidence>
<evidence type="ECO:0000259" key="8">
    <source>
        <dbReference type="PROSITE" id="PS50850"/>
    </source>
</evidence>
<dbReference type="InterPro" id="IPR011701">
    <property type="entry name" value="MFS"/>
</dbReference>
<evidence type="ECO:0000256" key="2">
    <source>
        <dbReference type="ARBA" id="ARBA00022448"/>
    </source>
</evidence>
<evidence type="ECO:0000256" key="4">
    <source>
        <dbReference type="ARBA" id="ARBA00022989"/>
    </source>
</evidence>
<evidence type="ECO:0000313" key="9">
    <source>
        <dbReference type="EMBL" id="MFF0501614.1"/>
    </source>
</evidence>
<keyword evidence="3 7" id="KW-0812">Transmembrane</keyword>
<feature type="transmembrane region" description="Helical" evidence="7">
    <location>
        <begin position="100"/>
        <end position="123"/>
    </location>
</feature>
<feature type="transmembrane region" description="Helical" evidence="7">
    <location>
        <begin position="280"/>
        <end position="300"/>
    </location>
</feature>
<feature type="transmembrane region" description="Helical" evidence="7">
    <location>
        <begin position="157"/>
        <end position="176"/>
    </location>
</feature>
<feature type="transmembrane region" description="Helical" evidence="7">
    <location>
        <begin position="69"/>
        <end position="88"/>
    </location>
</feature>
<evidence type="ECO:0000313" key="10">
    <source>
        <dbReference type="Proteomes" id="UP001601442"/>
    </source>
</evidence>
<feature type="compositionally biased region" description="Basic and acidic residues" evidence="6">
    <location>
        <begin position="17"/>
        <end position="26"/>
    </location>
</feature>
<dbReference type="PROSITE" id="PS50850">
    <property type="entry name" value="MFS"/>
    <property type="match status" value="1"/>
</dbReference>
<evidence type="ECO:0000256" key="6">
    <source>
        <dbReference type="SAM" id="MobiDB-lite"/>
    </source>
</evidence>
<feature type="transmembrane region" description="Helical" evidence="7">
    <location>
        <begin position="129"/>
        <end position="145"/>
    </location>
</feature>
<keyword evidence="4 7" id="KW-1133">Transmembrane helix</keyword>
<organism evidence="9 10">
    <name type="scientific">Nocardia aobensis</name>
    <dbReference type="NCBI Taxonomy" id="257277"/>
    <lineage>
        <taxon>Bacteria</taxon>
        <taxon>Bacillati</taxon>
        <taxon>Actinomycetota</taxon>
        <taxon>Actinomycetes</taxon>
        <taxon>Mycobacteriales</taxon>
        <taxon>Nocardiaceae</taxon>
        <taxon>Nocardia</taxon>
    </lineage>
</organism>
<feature type="transmembrane region" description="Helical" evidence="7">
    <location>
        <begin position="188"/>
        <end position="206"/>
    </location>
</feature>
<feature type="domain" description="Major facilitator superfamily (MFS) profile" evidence="8">
    <location>
        <begin position="36"/>
        <end position="484"/>
    </location>
</feature>
<protein>
    <submittedName>
        <fullName evidence="9">MFS transporter</fullName>
    </submittedName>
</protein>
<evidence type="ECO:0000256" key="3">
    <source>
        <dbReference type="ARBA" id="ARBA00022692"/>
    </source>
</evidence>
<feature type="transmembrane region" description="Helical" evidence="7">
    <location>
        <begin position="458"/>
        <end position="478"/>
    </location>
</feature>
<dbReference type="Gene3D" id="1.20.1250.20">
    <property type="entry name" value="MFS general substrate transporter like domains"/>
    <property type="match status" value="2"/>
</dbReference>
<dbReference type="InterPro" id="IPR036259">
    <property type="entry name" value="MFS_trans_sf"/>
</dbReference>
<accession>A0ABW6PES8</accession>
<dbReference type="Pfam" id="PF07690">
    <property type="entry name" value="MFS_1"/>
    <property type="match status" value="1"/>
</dbReference>
<dbReference type="Proteomes" id="UP001601442">
    <property type="component" value="Unassembled WGS sequence"/>
</dbReference>
<feature type="transmembrane region" description="Helical" evidence="7">
    <location>
        <begin position="324"/>
        <end position="347"/>
    </location>
</feature>
<dbReference type="InterPro" id="IPR020846">
    <property type="entry name" value="MFS_dom"/>
</dbReference>
<gene>
    <name evidence="9" type="ORF">ACFYU5_34830</name>
</gene>
<feature type="transmembrane region" description="Helical" evidence="7">
    <location>
        <begin position="218"/>
        <end position="236"/>
    </location>
</feature>
<dbReference type="PANTHER" id="PTHR42718:SF9">
    <property type="entry name" value="MAJOR FACILITATOR SUPERFAMILY MULTIDRUG TRANSPORTER MFSC"/>
    <property type="match status" value="1"/>
</dbReference>
<comment type="subcellular location">
    <subcellularLocation>
        <location evidence="1">Cell membrane</location>
        <topology evidence="1">Multi-pass membrane protein</topology>
    </subcellularLocation>
</comment>
<keyword evidence="5 7" id="KW-0472">Membrane</keyword>
<keyword evidence="10" id="KW-1185">Reference proteome</keyword>
<dbReference type="SUPFAM" id="SSF103473">
    <property type="entry name" value="MFS general substrate transporter"/>
    <property type="match status" value="1"/>
</dbReference>
<dbReference type="RefSeq" id="WP_195023476.1">
    <property type="nucleotide sequence ID" value="NZ_JBIAMT010000010.1"/>
</dbReference>
<proteinExistence type="predicted"/>
<feature type="transmembrane region" description="Helical" evidence="7">
    <location>
        <begin position="417"/>
        <end position="438"/>
    </location>
</feature>
<dbReference type="EMBL" id="JBIAMT010000010">
    <property type="protein sequence ID" value="MFF0501614.1"/>
    <property type="molecule type" value="Genomic_DNA"/>
</dbReference>
<feature type="transmembrane region" description="Helical" evidence="7">
    <location>
        <begin position="378"/>
        <end position="396"/>
    </location>
</feature>
<dbReference type="PANTHER" id="PTHR42718">
    <property type="entry name" value="MAJOR FACILITATOR SUPERFAMILY MULTIDRUG TRANSPORTER MFSC"/>
    <property type="match status" value="1"/>
</dbReference>
<sequence length="502" mass="53187">MTAIERRYPMGTMSSASDHRATDSHHRPSNTYYAWVVVAIALVVGNANFEFTLINGAFTDIAAEFRTKNVALVFTVVFVASLVFLPIAGKLADIYGKRNVLLIVSVLFSVGCILCAVAQTYWIFLAGRVFQSAFVIAYVAGYGLVRDILPARMVPVGVGFVGLGTGVAVVVGPLLGGYLIDNFGFRSAFWFELGYAIMSGVLVLLVVPETAVRVRGRVDMPGGLLLGGGVAVMVFGVVTPTWLPVAIPGCVILLALFGFVERRRREPLIDMRLLGQPKLWLTLLTSAMAICAVTVCPVLVSEYTRIPRVPGVLDRGMGWSALEFGIYFGLIFGLVGAVNGLLAGWVCRRFAPRTALLVSILSTFVAVTIALIPNADMALVIVIALFQGIGLGFLYTSANNLVIEAVPAENQGVATSMLYTALGVTNAVGTAVIGRITASHSVGAGNGSAALIIAEDGFRYSFLFALGTTVIAFTLAMIMRHGRAPAVGGAMPKGDEARVHAT</sequence>
<feature type="transmembrane region" description="Helical" evidence="7">
    <location>
        <begin position="354"/>
        <end position="372"/>
    </location>
</feature>
<feature type="region of interest" description="Disordered" evidence="6">
    <location>
        <begin position="1"/>
        <end position="27"/>
    </location>
</feature>
<feature type="transmembrane region" description="Helical" evidence="7">
    <location>
        <begin position="32"/>
        <end position="49"/>
    </location>
</feature>
<keyword evidence="2" id="KW-0813">Transport</keyword>
<name>A0ABW6PES8_9NOCA</name>
<evidence type="ECO:0000256" key="7">
    <source>
        <dbReference type="SAM" id="Phobius"/>
    </source>
</evidence>
<feature type="transmembrane region" description="Helical" evidence="7">
    <location>
        <begin position="242"/>
        <end position="260"/>
    </location>
</feature>
<reference evidence="9 10" key="1">
    <citation type="submission" date="2024-10" db="EMBL/GenBank/DDBJ databases">
        <title>The Natural Products Discovery Center: Release of the First 8490 Sequenced Strains for Exploring Actinobacteria Biosynthetic Diversity.</title>
        <authorList>
            <person name="Kalkreuter E."/>
            <person name="Kautsar S.A."/>
            <person name="Yang D."/>
            <person name="Bader C.D."/>
            <person name="Teijaro C.N."/>
            <person name="Fluegel L."/>
            <person name="Davis C.M."/>
            <person name="Simpson J.R."/>
            <person name="Lauterbach L."/>
            <person name="Steele A.D."/>
            <person name="Gui C."/>
            <person name="Meng S."/>
            <person name="Li G."/>
            <person name="Viehrig K."/>
            <person name="Ye F."/>
            <person name="Su P."/>
            <person name="Kiefer A.F."/>
            <person name="Nichols A."/>
            <person name="Cepeda A.J."/>
            <person name="Yan W."/>
            <person name="Fan B."/>
            <person name="Jiang Y."/>
            <person name="Adhikari A."/>
            <person name="Zheng C.-J."/>
            <person name="Schuster L."/>
            <person name="Cowan T.M."/>
            <person name="Smanski M.J."/>
            <person name="Chevrette M.G."/>
            <person name="De Carvalho L.P.S."/>
            <person name="Shen B."/>
        </authorList>
    </citation>
    <scope>NUCLEOTIDE SEQUENCE [LARGE SCALE GENOMIC DNA]</scope>
    <source>
        <strain evidence="9 10">NPDC004119</strain>
    </source>
</reference>
<comment type="caution">
    <text evidence="9">The sequence shown here is derived from an EMBL/GenBank/DDBJ whole genome shotgun (WGS) entry which is preliminary data.</text>
</comment>